<dbReference type="PANTHER" id="PTHR31859:SF1">
    <property type="entry name" value="TETRATRICOPEPTIDE REPEAT PROTEIN 39C"/>
    <property type="match status" value="1"/>
</dbReference>
<dbReference type="EMBL" id="NHTK01000705">
    <property type="protein sequence ID" value="PPR06111.1"/>
    <property type="molecule type" value="Genomic_DNA"/>
</dbReference>
<proteinExistence type="predicted"/>
<dbReference type="AlphaFoldDB" id="A0A409YSX7"/>
<protein>
    <recommendedName>
        <fullName evidence="4">Mitochondrial outer membrane protein IML2</fullName>
    </recommendedName>
</protein>
<evidence type="ECO:0008006" key="4">
    <source>
        <dbReference type="Google" id="ProtNLM"/>
    </source>
</evidence>
<evidence type="ECO:0000313" key="2">
    <source>
        <dbReference type="EMBL" id="PPR06111.1"/>
    </source>
</evidence>
<keyword evidence="3" id="KW-1185">Reference proteome</keyword>
<feature type="compositionally biased region" description="Low complexity" evidence="1">
    <location>
        <begin position="675"/>
        <end position="698"/>
    </location>
</feature>
<sequence length="775" mass="84319">MSEKPNTSSHLEHPNAALLQSATKGFDYLFSNDLAGARAHFEKGDDPFHLMGLGVCAFLEAALGMETGLMTEATRCLALSEAGARQQMRVTKPRDIKYVSRFSYGLEWEILNADAVVLLGMTHALSESYLGYMQCMYSLNNAHTKFGKLYKTVFPNGLPSTDPISPSKTSHLKTVSHQPSISSLASASSKASAATTTGPSKAMHPTRSGGSFFSRWMGSSAVASTPILPIEQGASDDGPVEDLIVAGTAFGFGLFNLVFSLLPKKIQGVVGLFGFKSDRKLALQALALSASKDDVHGVFAGLVLMTYHGVVLLLSGYQSDEKRLLKEYKAIVDKIEKRYPEGALWILNRAKIMRMAYDAEGAIEVLKEGLKADRKHSFVQADMLLMFELSWTLLSQRRYQEAAEAFMKITEMNSWSHGTYYFIAAGCYISLGNIAKAQELLDAIPELIDKKKMTGKDLPTEVFIKKKLAFYKEKQARTGGDPKKWAECIKISPAEEIGIFWNNHSRISPAIAKQHVDELVKLSPVPVVEPTPLSPTTSFKSAKGGSLKSPILEGLRSLSRRSSSFDVERAGVSPTAETPKDETEKAKYADLDTPDELAIRALLLGVNYRVMGQWELAMKFLNEAFGLKDEVSVSTWVGGVAMFEIVVAELKEMEVRSRRGAKEGTSTKKDEKGPVSEVSSASSSTLSVSVSAASPVTSDAEDEDEDESGNETPVELTPELKARWGDVLNGAMKKLDVALGLAGSNVDLSSRLDSRIAMLKDEVVAKGLMVGVEVK</sequence>
<evidence type="ECO:0000313" key="3">
    <source>
        <dbReference type="Proteomes" id="UP000284842"/>
    </source>
</evidence>
<evidence type="ECO:0000256" key="1">
    <source>
        <dbReference type="SAM" id="MobiDB-lite"/>
    </source>
</evidence>
<reference evidence="2 3" key="1">
    <citation type="journal article" date="2018" name="Evol. Lett.">
        <title>Horizontal gene cluster transfer increased hallucinogenic mushroom diversity.</title>
        <authorList>
            <person name="Reynolds H.T."/>
            <person name="Vijayakumar V."/>
            <person name="Gluck-Thaler E."/>
            <person name="Korotkin H.B."/>
            <person name="Matheny P.B."/>
            <person name="Slot J.C."/>
        </authorList>
    </citation>
    <scope>NUCLEOTIDE SEQUENCE [LARGE SCALE GENOMIC DNA]</scope>
    <source>
        <strain evidence="2 3">2629</strain>
    </source>
</reference>
<dbReference type="GO" id="GO:0005829">
    <property type="term" value="C:cytosol"/>
    <property type="evidence" value="ECO:0007669"/>
    <property type="project" value="TreeGrafter"/>
</dbReference>
<dbReference type="InterPro" id="IPR011990">
    <property type="entry name" value="TPR-like_helical_dom_sf"/>
</dbReference>
<dbReference type="OrthoDB" id="2154985at2759"/>
<dbReference type="InParanoid" id="A0A409YSX7"/>
<dbReference type="SUPFAM" id="SSF48452">
    <property type="entry name" value="TPR-like"/>
    <property type="match status" value="1"/>
</dbReference>
<feature type="region of interest" description="Disordered" evidence="1">
    <location>
        <begin position="565"/>
        <end position="585"/>
    </location>
</feature>
<dbReference type="GO" id="GO:0005741">
    <property type="term" value="C:mitochondrial outer membrane"/>
    <property type="evidence" value="ECO:0007669"/>
    <property type="project" value="TreeGrafter"/>
</dbReference>
<accession>A0A409YSX7</accession>
<feature type="compositionally biased region" description="Acidic residues" evidence="1">
    <location>
        <begin position="699"/>
        <end position="709"/>
    </location>
</feature>
<dbReference type="InterPro" id="IPR019412">
    <property type="entry name" value="IML2/TPR_39"/>
</dbReference>
<dbReference type="Gene3D" id="1.25.40.10">
    <property type="entry name" value="Tetratricopeptide repeat domain"/>
    <property type="match status" value="1"/>
</dbReference>
<feature type="region of interest" description="Disordered" evidence="1">
    <location>
        <begin position="656"/>
        <end position="718"/>
    </location>
</feature>
<feature type="compositionally biased region" description="Basic and acidic residues" evidence="1">
    <location>
        <begin position="656"/>
        <end position="674"/>
    </location>
</feature>
<dbReference type="GO" id="GO:0005634">
    <property type="term" value="C:nucleus"/>
    <property type="evidence" value="ECO:0007669"/>
    <property type="project" value="TreeGrafter"/>
</dbReference>
<name>A0A409YSX7_9AGAR</name>
<gene>
    <name evidence="2" type="ORF">CVT24_004211</name>
</gene>
<dbReference type="Pfam" id="PF10300">
    <property type="entry name" value="Iml2-TPR_39"/>
    <property type="match status" value="1"/>
</dbReference>
<comment type="caution">
    <text evidence="2">The sequence shown here is derived from an EMBL/GenBank/DDBJ whole genome shotgun (WGS) entry which is preliminary data.</text>
</comment>
<dbReference type="Proteomes" id="UP000284842">
    <property type="component" value="Unassembled WGS sequence"/>
</dbReference>
<dbReference type="PANTHER" id="PTHR31859">
    <property type="entry name" value="TETRATRICOPEPTIDE REPEAT PROTEIN 39 FAMILY MEMBER"/>
    <property type="match status" value="1"/>
</dbReference>
<organism evidence="2 3">
    <name type="scientific">Panaeolus cyanescens</name>
    <dbReference type="NCBI Taxonomy" id="181874"/>
    <lineage>
        <taxon>Eukaryota</taxon>
        <taxon>Fungi</taxon>
        <taxon>Dikarya</taxon>
        <taxon>Basidiomycota</taxon>
        <taxon>Agaricomycotina</taxon>
        <taxon>Agaricomycetes</taxon>
        <taxon>Agaricomycetidae</taxon>
        <taxon>Agaricales</taxon>
        <taxon>Agaricineae</taxon>
        <taxon>Galeropsidaceae</taxon>
        <taxon>Panaeolus</taxon>
    </lineage>
</organism>